<dbReference type="AlphaFoldDB" id="A0A2R5F1P6"/>
<dbReference type="InterPro" id="IPR036291">
    <property type="entry name" value="NAD(P)-bd_dom_sf"/>
</dbReference>
<sequence length="250" mass="26572">MQASPSIASLPSQSLAGKVALVTGGASGLGEALCRQLNEAGVHVAIADIQAEKARSLAQSLHGNGGDTLPMSFDISIPSAAEQAVEETMTRFGRLDVLINNAGTDKTLSMSELTTEDWLRVINTNLNGPFFLAKYASEHMKTAGSGHIINISSTAAKRCWPNASAYHASKWGLLGLSHAMHAELRQHNIKVTGVVVGGMRTPFLLDRFPDIDVSTLQDPMDAARAVLSVLTQASVIAEITILPMQETSWP</sequence>
<dbReference type="PRINTS" id="PR00081">
    <property type="entry name" value="GDHRDH"/>
</dbReference>
<dbReference type="InterPro" id="IPR002347">
    <property type="entry name" value="SDR_fam"/>
</dbReference>
<dbReference type="Gene3D" id="3.40.50.720">
    <property type="entry name" value="NAD(P)-binding Rossmann-like Domain"/>
    <property type="match status" value="1"/>
</dbReference>
<organism evidence="4 5">
    <name type="scientific">Novimethylophilus kurashikiensis</name>
    <dbReference type="NCBI Taxonomy" id="1825523"/>
    <lineage>
        <taxon>Bacteria</taxon>
        <taxon>Pseudomonadati</taxon>
        <taxon>Pseudomonadota</taxon>
        <taxon>Betaproteobacteria</taxon>
        <taxon>Nitrosomonadales</taxon>
        <taxon>Methylophilaceae</taxon>
        <taxon>Novimethylophilus</taxon>
    </lineage>
</organism>
<dbReference type="PANTHER" id="PTHR43669">
    <property type="entry name" value="5-KETO-D-GLUCONATE 5-REDUCTASE"/>
    <property type="match status" value="1"/>
</dbReference>
<dbReference type="CDD" id="cd05233">
    <property type="entry name" value="SDR_c"/>
    <property type="match status" value="1"/>
</dbReference>
<dbReference type="FunFam" id="3.40.50.720:FF:000084">
    <property type="entry name" value="Short-chain dehydrogenase reductase"/>
    <property type="match status" value="1"/>
</dbReference>
<dbReference type="GO" id="GO:0016491">
    <property type="term" value="F:oxidoreductase activity"/>
    <property type="evidence" value="ECO:0007669"/>
    <property type="project" value="UniProtKB-KW"/>
</dbReference>
<dbReference type="Proteomes" id="UP000245081">
    <property type="component" value="Unassembled WGS sequence"/>
</dbReference>
<name>A0A2R5F1P6_9PROT</name>
<protein>
    <submittedName>
        <fullName evidence="4">Short-chain dehydrogenase</fullName>
    </submittedName>
</protein>
<dbReference type="PANTHER" id="PTHR43669:SF3">
    <property type="entry name" value="ALCOHOL DEHYDROGENASE, PUTATIVE (AFU_ORTHOLOGUE AFUA_3G03445)-RELATED"/>
    <property type="match status" value="1"/>
</dbReference>
<dbReference type="RefSeq" id="WP_109013836.1">
    <property type="nucleotide sequence ID" value="NZ_BDOQ01000001.1"/>
</dbReference>
<dbReference type="PRINTS" id="PR00080">
    <property type="entry name" value="SDRFAMILY"/>
</dbReference>
<evidence type="ECO:0000256" key="1">
    <source>
        <dbReference type="ARBA" id="ARBA00006484"/>
    </source>
</evidence>
<reference evidence="4 5" key="1">
    <citation type="journal article" date="2018" name="Environ. Microbiol.">
        <title>Isolation and genomic characterization of Novimethylophilus kurashikiensis gen. nov. sp. nov., a new lanthanide-dependent methylotrophic species of Methylophilaceae.</title>
        <authorList>
            <person name="Lv H."/>
            <person name="Sahin N."/>
            <person name="Tani A."/>
        </authorList>
    </citation>
    <scope>NUCLEOTIDE SEQUENCE [LARGE SCALE GENOMIC DNA]</scope>
    <source>
        <strain evidence="4 5">La2-4</strain>
    </source>
</reference>
<keyword evidence="2" id="KW-0560">Oxidoreductase</keyword>
<comment type="similarity">
    <text evidence="1 3">Belongs to the short-chain dehydrogenases/reductases (SDR) family.</text>
</comment>
<evidence type="ECO:0000256" key="3">
    <source>
        <dbReference type="RuleBase" id="RU000363"/>
    </source>
</evidence>
<dbReference type="SUPFAM" id="SSF51735">
    <property type="entry name" value="NAD(P)-binding Rossmann-fold domains"/>
    <property type="match status" value="1"/>
</dbReference>
<gene>
    <name evidence="4" type="ORF">NMK_0137</name>
</gene>
<dbReference type="Pfam" id="PF00106">
    <property type="entry name" value="adh_short"/>
    <property type="match status" value="1"/>
</dbReference>
<proteinExistence type="inferred from homology"/>
<comment type="caution">
    <text evidence="4">The sequence shown here is derived from an EMBL/GenBank/DDBJ whole genome shotgun (WGS) entry which is preliminary data.</text>
</comment>
<accession>A0A2R5F1P6</accession>
<keyword evidence="5" id="KW-1185">Reference proteome</keyword>
<evidence type="ECO:0000256" key="2">
    <source>
        <dbReference type="ARBA" id="ARBA00023002"/>
    </source>
</evidence>
<evidence type="ECO:0000313" key="4">
    <source>
        <dbReference type="EMBL" id="GBG12606.1"/>
    </source>
</evidence>
<dbReference type="OrthoDB" id="9810734at2"/>
<evidence type="ECO:0000313" key="5">
    <source>
        <dbReference type="Proteomes" id="UP000245081"/>
    </source>
</evidence>
<dbReference type="EMBL" id="BDOQ01000001">
    <property type="protein sequence ID" value="GBG12606.1"/>
    <property type="molecule type" value="Genomic_DNA"/>
</dbReference>